<keyword evidence="1" id="KW-0472">Membrane</keyword>
<keyword evidence="1" id="KW-1133">Transmembrane helix</keyword>
<dbReference type="SUPFAM" id="SSF141673">
    <property type="entry name" value="MOSC N-terminal domain-like"/>
    <property type="match status" value="1"/>
</dbReference>
<reference evidence="3" key="1">
    <citation type="submission" date="2023-03" db="EMBL/GenBank/DDBJ databases">
        <title>Massive genome expansion in bonnet fungi (Mycena s.s.) driven by repeated elements and novel gene families across ecological guilds.</title>
        <authorList>
            <consortium name="Lawrence Berkeley National Laboratory"/>
            <person name="Harder C.B."/>
            <person name="Miyauchi S."/>
            <person name="Viragh M."/>
            <person name="Kuo A."/>
            <person name="Thoen E."/>
            <person name="Andreopoulos B."/>
            <person name="Lu D."/>
            <person name="Skrede I."/>
            <person name="Drula E."/>
            <person name="Henrissat B."/>
            <person name="Morin E."/>
            <person name="Kohler A."/>
            <person name="Barry K."/>
            <person name="LaButti K."/>
            <person name="Morin E."/>
            <person name="Salamov A."/>
            <person name="Lipzen A."/>
            <person name="Mereny Z."/>
            <person name="Hegedus B."/>
            <person name="Baldrian P."/>
            <person name="Stursova M."/>
            <person name="Weitz H."/>
            <person name="Taylor A."/>
            <person name="Grigoriev I.V."/>
            <person name="Nagy L.G."/>
            <person name="Martin F."/>
            <person name="Kauserud H."/>
        </authorList>
    </citation>
    <scope>NUCLEOTIDE SEQUENCE</scope>
    <source>
        <strain evidence="3">9144</strain>
    </source>
</reference>
<dbReference type="AlphaFoldDB" id="A0AAD6VE94"/>
<accession>A0AAD6VE94</accession>
<keyword evidence="1" id="KW-0812">Transmembrane</keyword>
<protein>
    <recommendedName>
        <fullName evidence="2">MOSC domain-containing protein</fullName>
    </recommendedName>
</protein>
<sequence length="420" mass="46452">MLGIKDFQSVSVPFRPLLLLSIGFASLFIATRATKRSKLLQLPFRFRKSDTIHGPDIRISRILVYPIKVQSFIAIFLPSLADHAPTTKSCAGIDLQSSAYDQEGFEFDRKWMIVDLEKNKQLSARDNRGIKLVRVFPSIKRDLSSPSGGVLEVTFPDSPDTSPFSVPLNPTPEQLSTWEKHGGFDLWGFSDEGYVVESADPNALETPSEILTGYVGRAVLLVMQTRTPRPVDELPLDTARLAYAGGARVRYPDCSPFLLVSEASLADAEAKVWAMARGEQGREVAGCTPDDAAPPTGNWAAPDAKRLLMERFRPNVVVRGVDEAFGEDDWQEIATADNHSFVLPMRCPRCMFPNVDTESGNRDPQMPNNAMMQYRKVEAAIPSKYCFGMYMIPAEDSGVLCLGDKVMVTRSAVNPKLLAD</sequence>
<proteinExistence type="predicted"/>
<dbReference type="GO" id="GO:0003824">
    <property type="term" value="F:catalytic activity"/>
    <property type="evidence" value="ECO:0007669"/>
    <property type="project" value="InterPro"/>
</dbReference>
<evidence type="ECO:0000259" key="2">
    <source>
        <dbReference type="PROSITE" id="PS51340"/>
    </source>
</evidence>
<feature type="domain" description="MOSC" evidence="2">
    <location>
        <begin position="229"/>
        <end position="409"/>
    </location>
</feature>
<evidence type="ECO:0000313" key="3">
    <source>
        <dbReference type="EMBL" id="KAJ7207260.1"/>
    </source>
</evidence>
<dbReference type="GO" id="GO:0030151">
    <property type="term" value="F:molybdenum ion binding"/>
    <property type="evidence" value="ECO:0007669"/>
    <property type="project" value="InterPro"/>
</dbReference>
<dbReference type="Proteomes" id="UP001219525">
    <property type="component" value="Unassembled WGS sequence"/>
</dbReference>
<dbReference type="PROSITE" id="PS51340">
    <property type="entry name" value="MOSC"/>
    <property type="match status" value="1"/>
</dbReference>
<name>A0AAD6VE94_9AGAR</name>
<organism evidence="3 4">
    <name type="scientific">Mycena pura</name>
    <dbReference type="NCBI Taxonomy" id="153505"/>
    <lineage>
        <taxon>Eukaryota</taxon>
        <taxon>Fungi</taxon>
        <taxon>Dikarya</taxon>
        <taxon>Basidiomycota</taxon>
        <taxon>Agaricomycotina</taxon>
        <taxon>Agaricomycetes</taxon>
        <taxon>Agaricomycetidae</taxon>
        <taxon>Agaricales</taxon>
        <taxon>Marasmiineae</taxon>
        <taxon>Mycenaceae</taxon>
        <taxon>Mycena</taxon>
    </lineage>
</organism>
<evidence type="ECO:0000313" key="4">
    <source>
        <dbReference type="Proteomes" id="UP001219525"/>
    </source>
</evidence>
<dbReference type="GO" id="GO:0030170">
    <property type="term" value="F:pyridoxal phosphate binding"/>
    <property type="evidence" value="ECO:0007669"/>
    <property type="project" value="InterPro"/>
</dbReference>
<dbReference type="InterPro" id="IPR005303">
    <property type="entry name" value="MOCOS_middle"/>
</dbReference>
<keyword evidence="4" id="KW-1185">Reference proteome</keyword>
<gene>
    <name evidence="3" type="ORF">GGX14DRAFT_567812</name>
</gene>
<dbReference type="Pfam" id="PF03476">
    <property type="entry name" value="MOSC_N"/>
    <property type="match status" value="1"/>
</dbReference>
<dbReference type="EMBL" id="JARJCW010000037">
    <property type="protein sequence ID" value="KAJ7207260.1"/>
    <property type="molecule type" value="Genomic_DNA"/>
</dbReference>
<evidence type="ECO:0000256" key="1">
    <source>
        <dbReference type="SAM" id="Phobius"/>
    </source>
</evidence>
<dbReference type="InterPro" id="IPR005302">
    <property type="entry name" value="MoCF_Sase_C"/>
</dbReference>
<dbReference type="Pfam" id="PF03473">
    <property type="entry name" value="MOSC"/>
    <property type="match status" value="1"/>
</dbReference>
<comment type="caution">
    <text evidence="3">The sequence shown here is derived from an EMBL/GenBank/DDBJ whole genome shotgun (WGS) entry which is preliminary data.</text>
</comment>
<feature type="transmembrane region" description="Helical" evidence="1">
    <location>
        <begin position="12"/>
        <end position="30"/>
    </location>
</feature>